<feature type="transmembrane region" description="Helical" evidence="1">
    <location>
        <begin position="64"/>
        <end position="82"/>
    </location>
</feature>
<dbReference type="AlphaFoldDB" id="A0A1I1HDE9"/>
<dbReference type="RefSeq" id="WP_143404279.1">
    <property type="nucleotide sequence ID" value="NZ_FOLI01000007.1"/>
</dbReference>
<feature type="transmembrane region" description="Helical" evidence="1">
    <location>
        <begin position="118"/>
        <end position="136"/>
    </location>
</feature>
<dbReference type="OrthoDB" id="2151726at2"/>
<feature type="transmembrane region" description="Helical" evidence="1">
    <location>
        <begin position="89"/>
        <end position="112"/>
    </location>
</feature>
<feature type="transmembrane region" description="Helical" evidence="1">
    <location>
        <begin position="179"/>
        <end position="201"/>
    </location>
</feature>
<evidence type="ECO:0000256" key="1">
    <source>
        <dbReference type="SAM" id="Phobius"/>
    </source>
</evidence>
<dbReference type="EMBL" id="FOLI01000007">
    <property type="protein sequence ID" value="SFC19130.1"/>
    <property type="molecule type" value="Genomic_DNA"/>
</dbReference>
<sequence length="217" mass="24956">MIYPLKKRRFLPLFALIIFIILSGMLRFNSSFLTLFDAAGSIAIQALANSKLGFLFGPAYLLKNFWMAWLLTIVWAAFLRTLGFKVGFWWSLACSSILIIMCWAWSLLTFFYWDDGPVLLQMMPALSNTIWAFLLFQIQQVLVVRLPLAYWVKSTLSGLMIFFWLILAAASIVDYDVSVTTLIGSALFGYWFFRTAAGMYIRLSKHWQQFFGVDGKI</sequence>
<evidence type="ECO:0000313" key="2">
    <source>
        <dbReference type="EMBL" id="SFC19130.1"/>
    </source>
</evidence>
<keyword evidence="1" id="KW-0472">Membrane</keyword>
<gene>
    <name evidence="2" type="ORF">SAMN05660453_1274</name>
</gene>
<dbReference type="STRING" id="283737.SAMN05660453_1274"/>
<feature type="transmembrane region" description="Helical" evidence="1">
    <location>
        <begin position="148"/>
        <end position="173"/>
    </location>
</feature>
<reference evidence="3" key="1">
    <citation type="submission" date="2016-10" db="EMBL/GenBank/DDBJ databases">
        <authorList>
            <person name="Varghese N."/>
            <person name="Submissions S."/>
        </authorList>
    </citation>
    <scope>NUCLEOTIDE SEQUENCE [LARGE SCALE GENOMIC DNA]</scope>
    <source>
        <strain evidence="3">DSM 19113</strain>
    </source>
</reference>
<organism evidence="2 3">
    <name type="scientific">Fructobacillus durionis</name>
    <dbReference type="NCBI Taxonomy" id="283737"/>
    <lineage>
        <taxon>Bacteria</taxon>
        <taxon>Bacillati</taxon>
        <taxon>Bacillota</taxon>
        <taxon>Bacilli</taxon>
        <taxon>Lactobacillales</taxon>
        <taxon>Lactobacillaceae</taxon>
        <taxon>Fructobacillus</taxon>
    </lineage>
</organism>
<keyword evidence="3" id="KW-1185">Reference proteome</keyword>
<proteinExistence type="predicted"/>
<accession>A0A1I1HDE9</accession>
<evidence type="ECO:0000313" key="3">
    <source>
        <dbReference type="Proteomes" id="UP000199376"/>
    </source>
</evidence>
<dbReference type="Proteomes" id="UP000199376">
    <property type="component" value="Unassembled WGS sequence"/>
</dbReference>
<protein>
    <submittedName>
        <fullName evidence="2">Uncharacterized protein</fullName>
    </submittedName>
</protein>
<keyword evidence="1" id="KW-1133">Transmembrane helix</keyword>
<keyword evidence="1" id="KW-0812">Transmembrane</keyword>
<name>A0A1I1HDE9_9LACO</name>